<dbReference type="EMBL" id="GBRH01277763">
    <property type="protein sequence ID" value="JAD20132.1"/>
    <property type="molecule type" value="Transcribed_RNA"/>
</dbReference>
<sequence>MHARGFGALLHQGSLQRRRCNSFAGRRLVAALRCFLCLSSHQCRCSHSQHLILLGRNSAGRAGSGETLVNFLSGNPLISVARVLIISGRRRLEDQWPVAWVTGFFI</sequence>
<reference evidence="1" key="2">
    <citation type="journal article" date="2015" name="Data Brief">
        <title>Shoot transcriptome of the giant reed, Arundo donax.</title>
        <authorList>
            <person name="Barrero R.A."/>
            <person name="Guerrero F.D."/>
            <person name="Moolhuijzen P."/>
            <person name="Goolsby J.A."/>
            <person name="Tidwell J."/>
            <person name="Bellgard S.E."/>
            <person name="Bellgard M.I."/>
        </authorList>
    </citation>
    <scope>NUCLEOTIDE SEQUENCE</scope>
    <source>
        <tissue evidence="1">Shoot tissue taken approximately 20 cm above the soil surface</tissue>
    </source>
</reference>
<reference evidence="1" key="1">
    <citation type="submission" date="2014-09" db="EMBL/GenBank/DDBJ databases">
        <authorList>
            <person name="Magalhaes I.L.F."/>
            <person name="Oliveira U."/>
            <person name="Santos F.R."/>
            <person name="Vidigal T.H.D.A."/>
            <person name="Brescovit A.D."/>
            <person name="Santos A.J."/>
        </authorList>
    </citation>
    <scope>NUCLEOTIDE SEQUENCE</scope>
    <source>
        <tissue evidence="1">Shoot tissue taken approximately 20 cm above the soil surface</tissue>
    </source>
</reference>
<proteinExistence type="predicted"/>
<protein>
    <submittedName>
        <fullName evidence="1">Uncharacterized protein</fullName>
    </submittedName>
</protein>
<name>A0A0A8Y9U5_ARUDO</name>
<accession>A0A0A8Y9U5</accession>
<organism evidence="1">
    <name type="scientific">Arundo donax</name>
    <name type="common">Giant reed</name>
    <name type="synonym">Donax arundinaceus</name>
    <dbReference type="NCBI Taxonomy" id="35708"/>
    <lineage>
        <taxon>Eukaryota</taxon>
        <taxon>Viridiplantae</taxon>
        <taxon>Streptophyta</taxon>
        <taxon>Embryophyta</taxon>
        <taxon>Tracheophyta</taxon>
        <taxon>Spermatophyta</taxon>
        <taxon>Magnoliopsida</taxon>
        <taxon>Liliopsida</taxon>
        <taxon>Poales</taxon>
        <taxon>Poaceae</taxon>
        <taxon>PACMAD clade</taxon>
        <taxon>Arundinoideae</taxon>
        <taxon>Arundineae</taxon>
        <taxon>Arundo</taxon>
    </lineage>
</organism>
<evidence type="ECO:0000313" key="1">
    <source>
        <dbReference type="EMBL" id="JAD20132.1"/>
    </source>
</evidence>
<dbReference type="AlphaFoldDB" id="A0A0A8Y9U5"/>